<reference evidence="8" key="1">
    <citation type="journal article" date="2023" name="Insect Mol. Biol.">
        <title>Genome sequencing provides insights into the evolution of gene families encoding plant cell wall-degrading enzymes in longhorned beetles.</title>
        <authorList>
            <person name="Shin N.R."/>
            <person name="Okamura Y."/>
            <person name="Kirsch R."/>
            <person name="Pauchet Y."/>
        </authorList>
    </citation>
    <scope>NUCLEOTIDE SEQUENCE</scope>
    <source>
        <strain evidence="8">RBIC_L_NR</strain>
    </source>
</reference>
<keyword evidence="4" id="KW-0804">Transcription</keyword>
<gene>
    <name evidence="8" type="ORF">NQ314_005945</name>
</gene>
<dbReference type="GO" id="GO:0005634">
    <property type="term" value="C:nucleus"/>
    <property type="evidence" value="ECO:0007669"/>
    <property type="project" value="UniProtKB-SubCell"/>
</dbReference>
<evidence type="ECO:0000313" key="8">
    <source>
        <dbReference type="EMBL" id="KAJ8961334.1"/>
    </source>
</evidence>
<evidence type="ECO:0000313" key="9">
    <source>
        <dbReference type="Proteomes" id="UP001162156"/>
    </source>
</evidence>
<evidence type="ECO:0000256" key="5">
    <source>
        <dbReference type="ARBA" id="ARBA00023242"/>
    </source>
</evidence>
<comment type="caution">
    <text evidence="8">The sequence shown here is derived from an EMBL/GenBank/DDBJ whole genome shotgun (WGS) entry which is preliminary data.</text>
</comment>
<sequence>MKTDEATSKMVSESRKIRKPIMEKRRRTRINNSLETLKKILLENDPESRKSGQRSAKLEKADILEMTVRFLQHLKNKSNLKEMETCFSNTGNKDIQIISADSSTCECATGVNFGAHGNESATSGVLNNLINFPNSVANRTAYGALHEVQYLPVRYNSGGGGLHAAVFLFLRSTAIFCKKFSAIKWRIPWHCMETLVTFI</sequence>
<dbReference type="Pfam" id="PF00010">
    <property type="entry name" value="HLH"/>
    <property type="match status" value="1"/>
</dbReference>
<dbReference type="CDD" id="cd11410">
    <property type="entry name" value="bHLH_O_HES"/>
    <property type="match status" value="1"/>
</dbReference>
<feature type="region of interest" description="Disordered" evidence="6">
    <location>
        <begin position="1"/>
        <end position="22"/>
    </location>
</feature>
<keyword evidence="5" id="KW-0539">Nucleus</keyword>
<dbReference type="PROSITE" id="PS50888">
    <property type="entry name" value="BHLH"/>
    <property type="match status" value="1"/>
</dbReference>
<dbReference type="SUPFAM" id="SSF47459">
    <property type="entry name" value="HLH, helix-loop-helix DNA-binding domain"/>
    <property type="match status" value="1"/>
</dbReference>
<dbReference type="Gene3D" id="4.10.280.10">
    <property type="entry name" value="Helix-loop-helix DNA-binding domain"/>
    <property type="match status" value="1"/>
</dbReference>
<dbReference type="EMBL" id="JANEYF010001618">
    <property type="protein sequence ID" value="KAJ8961334.1"/>
    <property type="molecule type" value="Genomic_DNA"/>
</dbReference>
<dbReference type="InterPro" id="IPR036638">
    <property type="entry name" value="HLH_DNA-bd_sf"/>
</dbReference>
<evidence type="ECO:0000256" key="1">
    <source>
        <dbReference type="ARBA" id="ARBA00004123"/>
    </source>
</evidence>
<organism evidence="8 9">
    <name type="scientific">Rhamnusium bicolor</name>
    <dbReference type="NCBI Taxonomy" id="1586634"/>
    <lineage>
        <taxon>Eukaryota</taxon>
        <taxon>Metazoa</taxon>
        <taxon>Ecdysozoa</taxon>
        <taxon>Arthropoda</taxon>
        <taxon>Hexapoda</taxon>
        <taxon>Insecta</taxon>
        <taxon>Pterygota</taxon>
        <taxon>Neoptera</taxon>
        <taxon>Endopterygota</taxon>
        <taxon>Coleoptera</taxon>
        <taxon>Polyphaga</taxon>
        <taxon>Cucujiformia</taxon>
        <taxon>Chrysomeloidea</taxon>
        <taxon>Cerambycidae</taxon>
        <taxon>Lepturinae</taxon>
        <taxon>Rhagiini</taxon>
        <taxon>Rhamnusium</taxon>
    </lineage>
</organism>
<dbReference type="AlphaFoldDB" id="A0AAV8ZDA6"/>
<dbReference type="FunFam" id="4.10.280.10:FF:000009">
    <property type="entry name" value="Transcription factor HES-1"/>
    <property type="match status" value="1"/>
</dbReference>
<dbReference type="InterPro" id="IPR050370">
    <property type="entry name" value="HES_HEY"/>
</dbReference>
<dbReference type="PANTHER" id="PTHR10985">
    <property type="entry name" value="BASIC HELIX-LOOP-HELIX TRANSCRIPTION FACTOR, HES-RELATED"/>
    <property type="match status" value="1"/>
</dbReference>
<accession>A0AAV8ZDA6</accession>
<comment type="subcellular location">
    <subcellularLocation>
        <location evidence="1">Nucleus</location>
    </subcellularLocation>
</comment>
<proteinExistence type="predicted"/>
<evidence type="ECO:0000256" key="2">
    <source>
        <dbReference type="ARBA" id="ARBA00023015"/>
    </source>
</evidence>
<feature type="domain" description="BHLH" evidence="7">
    <location>
        <begin position="14"/>
        <end position="74"/>
    </location>
</feature>
<evidence type="ECO:0000256" key="6">
    <source>
        <dbReference type="SAM" id="MobiDB-lite"/>
    </source>
</evidence>
<evidence type="ECO:0000256" key="4">
    <source>
        <dbReference type="ARBA" id="ARBA00023163"/>
    </source>
</evidence>
<evidence type="ECO:0000256" key="3">
    <source>
        <dbReference type="ARBA" id="ARBA00023125"/>
    </source>
</evidence>
<dbReference type="GO" id="GO:1990837">
    <property type="term" value="F:sequence-specific double-stranded DNA binding"/>
    <property type="evidence" value="ECO:0007669"/>
    <property type="project" value="UniProtKB-ARBA"/>
</dbReference>
<dbReference type="InterPro" id="IPR011598">
    <property type="entry name" value="bHLH_dom"/>
</dbReference>
<keyword evidence="3" id="KW-0238">DNA-binding</keyword>
<dbReference type="SMART" id="SM00353">
    <property type="entry name" value="HLH"/>
    <property type="match status" value="1"/>
</dbReference>
<keyword evidence="2" id="KW-0805">Transcription regulation</keyword>
<keyword evidence="9" id="KW-1185">Reference proteome</keyword>
<name>A0AAV8ZDA6_9CUCU</name>
<protein>
    <recommendedName>
        <fullName evidence="7">BHLH domain-containing protein</fullName>
    </recommendedName>
</protein>
<dbReference type="Proteomes" id="UP001162156">
    <property type="component" value="Unassembled WGS sequence"/>
</dbReference>
<evidence type="ECO:0000259" key="7">
    <source>
        <dbReference type="PROSITE" id="PS50888"/>
    </source>
</evidence>
<dbReference type="GO" id="GO:0046983">
    <property type="term" value="F:protein dimerization activity"/>
    <property type="evidence" value="ECO:0007669"/>
    <property type="project" value="InterPro"/>
</dbReference>